<keyword evidence="3" id="KW-1185">Reference proteome</keyword>
<dbReference type="Proteomes" id="UP001220395">
    <property type="component" value="Chromosome"/>
</dbReference>
<evidence type="ECO:0000313" key="3">
    <source>
        <dbReference type="Proteomes" id="UP001220395"/>
    </source>
</evidence>
<keyword evidence="1" id="KW-0812">Transmembrane</keyword>
<keyword evidence="1" id="KW-1133">Transmembrane helix</keyword>
<organism evidence="2 3">
    <name type="scientific">Sphingomonas naphthae</name>
    <dbReference type="NCBI Taxonomy" id="1813468"/>
    <lineage>
        <taxon>Bacteria</taxon>
        <taxon>Pseudomonadati</taxon>
        <taxon>Pseudomonadota</taxon>
        <taxon>Alphaproteobacteria</taxon>
        <taxon>Sphingomonadales</taxon>
        <taxon>Sphingomonadaceae</taxon>
        <taxon>Sphingomonas</taxon>
    </lineage>
</organism>
<keyword evidence="1" id="KW-0472">Membrane</keyword>
<feature type="transmembrane region" description="Helical" evidence="1">
    <location>
        <begin position="43"/>
        <end position="62"/>
    </location>
</feature>
<evidence type="ECO:0000313" key="2">
    <source>
        <dbReference type="EMBL" id="WCT75053.1"/>
    </source>
</evidence>
<sequence length="196" mass="21831">MTDHTGSWSVSPMLLTLLQIRVIVFNLLYLLACGYAIGRGGSAERWMVVILTVGRVAAWFAISPIVHRFEDAEVGVAIVDGLAFSAMLALALRADRFWPIWVASMQAVVMLMHMAMILKPIPFPAYYKNATQLWIYPQLAALALGTLRYRLRTDAAAWETALHRLTRHIVPGPLRRRMPIHAGRVAADDRPAAASR</sequence>
<feature type="transmembrane region" description="Helical" evidence="1">
    <location>
        <begin position="12"/>
        <end position="37"/>
    </location>
</feature>
<accession>A0ABY7TPU8</accession>
<reference evidence="2 3" key="1">
    <citation type="submission" date="2023-02" db="EMBL/GenBank/DDBJ databases">
        <title>Genome sequence of Sphingomonas naphthae.</title>
        <authorList>
            <person name="Kim S."/>
            <person name="Heo J."/>
            <person name="Kwon S.-W."/>
        </authorList>
    </citation>
    <scope>NUCLEOTIDE SEQUENCE [LARGE SCALE GENOMIC DNA]</scope>
    <source>
        <strain evidence="2 3">KACC 18716</strain>
    </source>
</reference>
<dbReference type="EMBL" id="CP117411">
    <property type="protein sequence ID" value="WCT75053.1"/>
    <property type="molecule type" value="Genomic_DNA"/>
</dbReference>
<feature type="transmembrane region" description="Helical" evidence="1">
    <location>
        <begin position="98"/>
        <end position="118"/>
    </location>
</feature>
<proteinExistence type="predicted"/>
<name>A0ABY7TPU8_9SPHN</name>
<feature type="transmembrane region" description="Helical" evidence="1">
    <location>
        <begin position="74"/>
        <end position="92"/>
    </location>
</feature>
<dbReference type="RefSeq" id="WP_273690573.1">
    <property type="nucleotide sequence ID" value="NZ_CP117411.1"/>
</dbReference>
<evidence type="ECO:0000256" key="1">
    <source>
        <dbReference type="SAM" id="Phobius"/>
    </source>
</evidence>
<protein>
    <submittedName>
        <fullName evidence="2">Uncharacterized protein</fullName>
    </submittedName>
</protein>
<gene>
    <name evidence="2" type="ORF">PQ455_07510</name>
</gene>